<dbReference type="Pfam" id="PF04525">
    <property type="entry name" value="LOR"/>
    <property type="match status" value="1"/>
</dbReference>
<dbReference type="RefSeq" id="WP_177206292.1">
    <property type="nucleotide sequence ID" value="NZ_FOSJ01000008.1"/>
</dbReference>
<protein>
    <submittedName>
        <fullName evidence="2">Uncharacterized protein YxjI</fullName>
    </submittedName>
</protein>
<dbReference type="InterPro" id="IPR007612">
    <property type="entry name" value="LOR"/>
</dbReference>
<evidence type="ECO:0000313" key="3">
    <source>
        <dbReference type="Proteomes" id="UP000199589"/>
    </source>
</evidence>
<sequence length="161" mass="19027">MKYYIKQKVFSLKEQFTVKNEDEQDAYYVEGKLFTLGSKLHIYNTNNEEILYIEQKIWRFLPEFDIYQQGELVATIKKEFRFFKNDYSINGPDWDIEGSVMAHDYVIREREKVVADISKKWLSWGDSYAIDIQDNSQKELLLRAVIVIDCVISASRKQGSS</sequence>
<comment type="similarity">
    <text evidence="1">Belongs to the LOR family.</text>
</comment>
<evidence type="ECO:0000313" key="2">
    <source>
        <dbReference type="EMBL" id="SFK06593.1"/>
    </source>
</evidence>
<gene>
    <name evidence="2" type="ORF">SAMN04488569_100826</name>
</gene>
<dbReference type="InterPro" id="IPR038595">
    <property type="entry name" value="LOR_sf"/>
</dbReference>
<accession>A0A1I3WHF5</accession>
<dbReference type="EMBL" id="FOSJ01000008">
    <property type="protein sequence ID" value="SFK06593.1"/>
    <property type="molecule type" value="Genomic_DNA"/>
</dbReference>
<keyword evidence="3" id="KW-1185">Reference proteome</keyword>
<evidence type="ECO:0000256" key="1">
    <source>
        <dbReference type="ARBA" id="ARBA00005437"/>
    </source>
</evidence>
<organism evidence="2 3">
    <name type="scientific">Marinilactibacillus piezotolerans</name>
    <dbReference type="NCBI Taxonomy" id="258723"/>
    <lineage>
        <taxon>Bacteria</taxon>
        <taxon>Bacillati</taxon>
        <taxon>Bacillota</taxon>
        <taxon>Bacilli</taxon>
        <taxon>Lactobacillales</taxon>
        <taxon>Carnobacteriaceae</taxon>
        <taxon>Marinilactibacillus</taxon>
    </lineage>
</organism>
<dbReference type="AlphaFoldDB" id="A0A1I3WHF5"/>
<dbReference type="SUPFAM" id="SSF54518">
    <property type="entry name" value="Tubby C-terminal domain-like"/>
    <property type="match status" value="1"/>
</dbReference>
<dbReference type="Proteomes" id="UP000199589">
    <property type="component" value="Unassembled WGS sequence"/>
</dbReference>
<dbReference type="Gene3D" id="2.40.160.200">
    <property type="entry name" value="LURP1-related"/>
    <property type="match status" value="1"/>
</dbReference>
<dbReference type="InterPro" id="IPR025659">
    <property type="entry name" value="Tubby-like_C"/>
</dbReference>
<name>A0A1I3WHF5_9LACT</name>
<reference evidence="3" key="1">
    <citation type="submission" date="2016-10" db="EMBL/GenBank/DDBJ databases">
        <authorList>
            <person name="Varghese N."/>
            <person name="Submissions S."/>
        </authorList>
    </citation>
    <scope>NUCLEOTIDE SEQUENCE [LARGE SCALE GENOMIC DNA]</scope>
    <source>
        <strain evidence="3">DSM 16108</strain>
    </source>
</reference>
<proteinExistence type="inferred from homology"/>